<feature type="region of interest" description="Disordered" evidence="1">
    <location>
        <begin position="263"/>
        <end position="289"/>
    </location>
</feature>
<sequence>MAQELRELSKEIDKVLDRNAEEFEGKYIHADSDIGVRVDDRTYFTELIREGRHPLITLRLDCTHIYLNELTALLGGFGQAVMHIHAEIVGGDRFRELGAARPEFLVLKSRSGSVFEIVLIILFLSSQLGPGAVEAVSSDLVGAYIKDLIDKFRGVVGLSAVERPTNPVTEYVSKIESAANYRRVEIRHEEWDSKNGRHVVSHVEINGAAAARKKLLLGDLRTKLLHSEECRDVQNIDVEDKVELNGAEAGLAKGLKRHRVCLPATKGGRKPKRKKGTVRKRSPKKGGKR</sequence>
<gene>
    <name evidence="2" type="ORF">A3A44_03455</name>
</gene>
<comment type="caution">
    <text evidence="2">The sequence shown here is derived from an EMBL/GenBank/DDBJ whole genome shotgun (WGS) entry which is preliminary data.</text>
</comment>
<evidence type="ECO:0000313" key="3">
    <source>
        <dbReference type="Proteomes" id="UP000178977"/>
    </source>
</evidence>
<feature type="compositionally biased region" description="Basic residues" evidence="1">
    <location>
        <begin position="267"/>
        <end position="289"/>
    </location>
</feature>
<evidence type="ECO:0000313" key="2">
    <source>
        <dbReference type="EMBL" id="OHA09333.1"/>
    </source>
</evidence>
<name>A0A1G2LCH1_9BACT</name>
<accession>A0A1G2LCH1</accession>
<protein>
    <submittedName>
        <fullName evidence="2">Uncharacterized protein</fullName>
    </submittedName>
</protein>
<dbReference type="EMBL" id="MHQT01000027">
    <property type="protein sequence ID" value="OHA09333.1"/>
    <property type="molecule type" value="Genomic_DNA"/>
</dbReference>
<dbReference type="AlphaFoldDB" id="A0A1G2LCH1"/>
<evidence type="ECO:0000256" key="1">
    <source>
        <dbReference type="SAM" id="MobiDB-lite"/>
    </source>
</evidence>
<proteinExistence type="predicted"/>
<reference evidence="2 3" key="1">
    <citation type="journal article" date="2016" name="Nat. Commun.">
        <title>Thousands of microbial genomes shed light on interconnected biogeochemical processes in an aquifer system.</title>
        <authorList>
            <person name="Anantharaman K."/>
            <person name="Brown C.T."/>
            <person name="Hug L.A."/>
            <person name="Sharon I."/>
            <person name="Castelle C.J."/>
            <person name="Probst A.J."/>
            <person name="Thomas B.C."/>
            <person name="Singh A."/>
            <person name="Wilkins M.J."/>
            <person name="Karaoz U."/>
            <person name="Brodie E.L."/>
            <person name="Williams K.H."/>
            <person name="Hubbard S.S."/>
            <person name="Banfield J.F."/>
        </authorList>
    </citation>
    <scope>NUCLEOTIDE SEQUENCE [LARGE SCALE GENOMIC DNA]</scope>
</reference>
<organism evidence="2 3">
    <name type="scientific">Candidatus Sungbacteria bacterium RIFCSPLOWO2_01_FULL_60_25</name>
    <dbReference type="NCBI Taxonomy" id="1802281"/>
    <lineage>
        <taxon>Bacteria</taxon>
        <taxon>Candidatus Sungiibacteriota</taxon>
    </lineage>
</organism>
<dbReference type="Proteomes" id="UP000178977">
    <property type="component" value="Unassembled WGS sequence"/>
</dbReference>